<name>Q1LLE1_CUPMC</name>
<proteinExistence type="predicted"/>
<dbReference type="STRING" id="266264.Rmet_2156"/>
<gene>
    <name evidence="2" type="ordered locus">Rmet_2156</name>
</gene>
<evidence type="ECO:0000313" key="2">
    <source>
        <dbReference type="EMBL" id="ABF09035.1"/>
    </source>
</evidence>
<dbReference type="Proteomes" id="UP000002429">
    <property type="component" value="Chromosome"/>
</dbReference>
<evidence type="ECO:0000313" key="3">
    <source>
        <dbReference type="Proteomes" id="UP000002429"/>
    </source>
</evidence>
<feature type="region of interest" description="Disordered" evidence="1">
    <location>
        <begin position="1"/>
        <end position="20"/>
    </location>
</feature>
<dbReference type="AlphaFoldDB" id="Q1LLE1"/>
<accession>Q1LLE1</accession>
<protein>
    <submittedName>
        <fullName evidence="2">Uncharacterized protein</fullName>
    </submittedName>
</protein>
<keyword evidence="3" id="KW-1185">Reference proteome</keyword>
<dbReference type="KEGG" id="rme:Rmet_2156"/>
<dbReference type="HOGENOM" id="CLU_1516697_0_0_4"/>
<dbReference type="EMBL" id="CP000352">
    <property type="protein sequence ID" value="ABF09035.1"/>
    <property type="molecule type" value="Genomic_DNA"/>
</dbReference>
<sequence length="177" mass="19347">MSGGSTMLRPHSQSGLFPEKPLREQPVLDNALNLLPVGLNQVRPGEEKFRELVVVAIKVCRRNLEHLRQLLSDFNSGLVNSTLVSADACAGNSFVQADFHAELILGNAGTPPCLPQATSKNSNRLLFSHSSNIVDFALRFPTKFVESGTNYEQPNALDKPPFHGSFVAIGVINNHWS</sequence>
<organism evidence="2 3">
    <name type="scientific">Cupriavidus metallidurans (strain ATCC 43123 / DSM 2839 / NBRC 102507 / CH34)</name>
    <name type="common">Ralstonia metallidurans</name>
    <dbReference type="NCBI Taxonomy" id="266264"/>
    <lineage>
        <taxon>Bacteria</taxon>
        <taxon>Pseudomonadati</taxon>
        <taxon>Pseudomonadota</taxon>
        <taxon>Betaproteobacteria</taxon>
        <taxon>Burkholderiales</taxon>
        <taxon>Burkholderiaceae</taxon>
        <taxon>Cupriavidus</taxon>
    </lineage>
</organism>
<reference evidence="3" key="1">
    <citation type="journal article" date="2010" name="PLoS ONE">
        <title>The complete genome sequence of Cupriavidus metallidurans strain CH34, a master survivalist in harsh and anthropogenic environments.</title>
        <authorList>
            <person name="Janssen P.J."/>
            <person name="Van Houdt R."/>
            <person name="Moors H."/>
            <person name="Monsieurs P."/>
            <person name="Morin N."/>
            <person name="Michaux A."/>
            <person name="Benotmane M.A."/>
            <person name="Leys N."/>
            <person name="Vallaeys T."/>
            <person name="Lapidus A."/>
            <person name="Monchy S."/>
            <person name="Medigue C."/>
            <person name="Taghavi S."/>
            <person name="McCorkle S."/>
            <person name="Dunn J."/>
            <person name="van der Lelie D."/>
            <person name="Mergeay M."/>
        </authorList>
    </citation>
    <scope>NUCLEOTIDE SEQUENCE [LARGE SCALE GENOMIC DNA]</scope>
    <source>
        <strain evidence="3">ATCC 43123 / DSM 2839 / NBRC 102507 / CH34</strain>
    </source>
</reference>
<evidence type="ECO:0000256" key="1">
    <source>
        <dbReference type="SAM" id="MobiDB-lite"/>
    </source>
</evidence>